<evidence type="ECO:0000259" key="1">
    <source>
        <dbReference type="Pfam" id="PF00582"/>
    </source>
</evidence>
<organism evidence="2 3">
    <name type="scientific">Halomarina rubra</name>
    <dbReference type="NCBI Taxonomy" id="2071873"/>
    <lineage>
        <taxon>Archaea</taxon>
        <taxon>Methanobacteriati</taxon>
        <taxon>Methanobacteriota</taxon>
        <taxon>Stenosarchaea group</taxon>
        <taxon>Halobacteria</taxon>
        <taxon>Halobacteriales</taxon>
        <taxon>Natronomonadaceae</taxon>
        <taxon>Halomarina</taxon>
    </lineage>
</organism>
<evidence type="ECO:0000313" key="2">
    <source>
        <dbReference type="EMBL" id="MFD1513644.1"/>
    </source>
</evidence>
<protein>
    <submittedName>
        <fullName evidence="2">Universal stress protein</fullName>
    </submittedName>
</protein>
<dbReference type="CDD" id="cd00293">
    <property type="entry name" value="USP-like"/>
    <property type="match status" value="1"/>
</dbReference>
<dbReference type="AlphaFoldDB" id="A0ABD6AXN9"/>
<keyword evidence="3" id="KW-1185">Reference proteome</keyword>
<dbReference type="Pfam" id="PF00582">
    <property type="entry name" value="Usp"/>
    <property type="match status" value="1"/>
</dbReference>
<feature type="domain" description="UspA" evidence="1">
    <location>
        <begin position="9"/>
        <end position="127"/>
    </location>
</feature>
<gene>
    <name evidence="2" type="ORF">ACFSBT_10165</name>
</gene>
<dbReference type="InterPro" id="IPR014729">
    <property type="entry name" value="Rossmann-like_a/b/a_fold"/>
</dbReference>
<reference evidence="2 3" key="1">
    <citation type="journal article" date="2019" name="Int. J. Syst. Evol. Microbiol.">
        <title>The Global Catalogue of Microorganisms (GCM) 10K type strain sequencing project: providing services to taxonomists for standard genome sequencing and annotation.</title>
        <authorList>
            <consortium name="The Broad Institute Genomics Platform"/>
            <consortium name="The Broad Institute Genome Sequencing Center for Infectious Disease"/>
            <person name="Wu L."/>
            <person name="Ma J."/>
        </authorList>
    </citation>
    <scope>NUCLEOTIDE SEQUENCE [LARGE SCALE GENOMIC DNA]</scope>
    <source>
        <strain evidence="2 3">CGMCC 1.12563</strain>
    </source>
</reference>
<dbReference type="EMBL" id="JBHUDC010000005">
    <property type="protein sequence ID" value="MFD1513644.1"/>
    <property type="molecule type" value="Genomic_DNA"/>
</dbReference>
<name>A0ABD6AXN9_9EURY</name>
<dbReference type="Proteomes" id="UP001597187">
    <property type="component" value="Unassembled WGS sequence"/>
</dbReference>
<dbReference type="Gene3D" id="3.40.50.620">
    <property type="entry name" value="HUPs"/>
    <property type="match status" value="1"/>
</dbReference>
<sequence>MTTFIAATKNVETSDRINEYLAGRTTADDTVYVVNSQEGGEQSSSDDIRGGTEAIDTLVDGLAATVETHQFVRGNDPAEDILAAAEEYDADEILIAIRKRNPTGKIVFGSTAQDLLLSTRRPVVAIPLETDR</sequence>
<comment type="caution">
    <text evidence="2">The sequence shown here is derived from an EMBL/GenBank/DDBJ whole genome shotgun (WGS) entry which is preliminary data.</text>
</comment>
<accession>A0ABD6AXN9</accession>
<evidence type="ECO:0000313" key="3">
    <source>
        <dbReference type="Proteomes" id="UP001597187"/>
    </source>
</evidence>
<proteinExistence type="predicted"/>
<dbReference type="SUPFAM" id="SSF52402">
    <property type="entry name" value="Adenine nucleotide alpha hydrolases-like"/>
    <property type="match status" value="1"/>
</dbReference>
<dbReference type="InterPro" id="IPR006016">
    <property type="entry name" value="UspA"/>
</dbReference>
<dbReference type="RefSeq" id="WP_250873619.1">
    <property type="nucleotide sequence ID" value="NZ_JALXFV010000005.1"/>
</dbReference>